<organism evidence="5 6">
    <name type="scientific">Pseudovibrio ascidiaceicola</name>
    <dbReference type="NCBI Taxonomy" id="285279"/>
    <lineage>
        <taxon>Bacteria</taxon>
        <taxon>Pseudomonadati</taxon>
        <taxon>Pseudomonadota</taxon>
        <taxon>Alphaproteobacteria</taxon>
        <taxon>Hyphomicrobiales</taxon>
        <taxon>Stappiaceae</taxon>
        <taxon>Pseudovibrio</taxon>
    </lineage>
</organism>
<evidence type="ECO:0000313" key="6">
    <source>
        <dbReference type="Proteomes" id="UP000199598"/>
    </source>
</evidence>
<feature type="domain" description="HTH marR-type" evidence="4">
    <location>
        <begin position="16"/>
        <end position="152"/>
    </location>
</feature>
<dbReference type="PANTHER" id="PTHR33164:SF104">
    <property type="entry name" value="TRANSCRIPTIONAL REGULATORY PROTEIN"/>
    <property type="match status" value="1"/>
</dbReference>
<dbReference type="CDD" id="cd00090">
    <property type="entry name" value="HTH_ARSR"/>
    <property type="match status" value="1"/>
</dbReference>
<gene>
    <name evidence="5" type="ORF">SAMN04488518_11316</name>
</gene>
<dbReference type="InterPro" id="IPR036390">
    <property type="entry name" value="WH_DNA-bd_sf"/>
</dbReference>
<dbReference type="RefSeq" id="WP_093522544.1">
    <property type="nucleotide sequence ID" value="NZ_FOSK01000013.1"/>
</dbReference>
<keyword evidence="2 5" id="KW-0238">DNA-binding</keyword>
<evidence type="ECO:0000259" key="4">
    <source>
        <dbReference type="PROSITE" id="PS50995"/>
    </source>
</evidence>
<protein>
    <submittedName>
        <fullName evidence="5">DNA-binding transcriptional regulator, MarR family</fullName>
    </submittedName>
</protein>
<accession>A0A1I4DXL5</accession>
<dbReference type="InterPro" id="IPR011991">
    <property type="entry name" value="ArsR-like_HTH"/>
</dbReference>
<dbReference type="Gene3D" id="1.10.10.10">
    <property type="entry name" value="Winged helix-like DNA-binding domain superfamily/Winged helix DNA-binding domain"/>
    <property type="match status" value="1"/>
</dbReference>
<keyword evidence="3" id="KW-0804">Transcription</keyword>
<proteinExistence type="predicted"/>
<dbReference type="InterPro" id="IPR023187">
    <property type="entry name" value="Tscrpt_reg_MarR-type_CS"/>
</dbReference>
<dbReference type="InterPro" id="IPR039422">
    <property type="entry name" value="MarR/SlyA-like"/>
</dbReference>
<keyword evidence="6" id="KW-1185">Reference proteome</keyword>
<reference evidence="5 6" key="1">
    <citation type="submission" date="2016-10" db="EMBL/GenBank/DDBJ databases">
        <authorList>
            <person name="Varghese N."/>
            <person name="Submissions S."/>
        </authorList>
    </citation>
    <scope>NUCLEOTIDE SEQUENCE [LARGE SCALE GENOMIC DNA]</scope>
    <source>
        <strain evidence="5 6">DSM 16392</strain>
    </source>
</reference>
<dbReference type="InterPro" id="IPR036388">
    <property type="entry name" value="WH-like_DNA-bd_sf"/>
</dbReference>
<dbReference type="PROSITE" id="PS01117">
    <property type="entry name" value="HTH_MARR_1"/>
    <property type="match status" value="1"/>
</dbReference>
<dbReference type="Pfam" id="PF01047">
    <property type="entry name" value="MarR"/>
    <property type="match status" value="1"/>
</dbReference>
<evidence type="ECO:0000256" key="2">
    <source>
        <dbReference type="ARBA" id="ARBA00023125"/>
    </source>
</evidence>
<evidence type="ECO:0000313" key="5">
    <source>
        <dbReference type="EMBL" id="SFK97753.1"/>
    </source>
</evidence>
<comment type="caution">
    <text evidence="5">The sequence shown here is derived from an EMBL/GenBank/DDBJ whole genome shotgun (WGS) entry which is preliminary data.</text>
</comment>
<name>A0A1I4DXL5_9HYPH</name>
<sequence length="152" mass="18211">MKTYDEIETEAEDKLASRVWFHLMRAHRYLYPRFERSLRTHGIDNPVWYEILLEIERAGEQGAKAADLQEHLHMAQFSMSRHIARMEKKGLIERRPDKQDGRAHLIFLTPQAAHAHEEIWPHYFKIIQQEVGTRLNKKEAFELFKLLTKLYE</sequence>
<keyword evidence="1" id="KW-0805">Transcription regulation</keyword>
<dbReference type="SMART" id="SM00347">
    <property type="entry name" value="HTH_MARR"/>
    <property type="match status" value="1"/>
</dbReference>
<dbReference type="PANTHER" id="PTHR33164">
    <property type="entry name" value="TRANSCRIPTIONAL REGULATOR, MARR FAMILY"/>
    <property type="match status" value="1"/>
</dbReference>
<dbReference type="PRINTS" id="PR00598">
    <property type="entry name" value="HTHMARR"/>
</dbReference>
<dbReference type="InterPro" id="IPR000835">
    <property type="entry name" value="HTH_MarR-typ"/>
</dbReference>
<dbReference type="SUPFAM" id="SSF46785">
    <property type="entry name" value="Winged helix' DNA-binding domain"/>
    <property type="match status" value="1"/>
</dbReference>
<dbReference type="PROSITE" id="PS50995">
    <property type="entry name" value="HTH_MARR_2"/>
    <property type="match status" value="1"/>
</dbReference>
<evidence type="ECO:0000256" key="3">
    <source>
        <dbReference type="ARBA" id="ARBA00023163"/>
    </source>
</evidence>
<dbReference type="GO" id="GO:0003677">
    <property type="term" value="F:DNA binding"/>
    <property type="evidence" value="ECO:0007669"/>
    <property type="project" value="UniProtKB-KW"/>
</dbReference>
<evidence type="ECO:0000256" key="1">
    <source>
        <dbReference type="ARBA" id="ARBA00023015"/>
    </source>
</evidence>
<dbReference type="Proteomes" id="UP000199598">
    <property type="component" value="Unassembled WGS sequence"/>
</dbReference>
<dbReference type="EMBL" id="FOSK01000013">
    <property type="protein sequence ID" value="SFK97753.1"/>
    <property type="molecule type" value="Genomic_DNA"/>
</dbReference>